<dbReference type="CDD" id="cd01948">
    <property type="entry name" value="EAL"/>
    <property type="match status" value="1"/>
</dbReference>
<dbReference type="InterPro" id="IPR000160">
    <property type="entry name" value="GGDEF_dom"/>
</dbReference>
<feature type="transmembrane region" description="Helical" evidence="1">
    <location>
        <begin position="43"/>
        <end position="63"/>
    </location>
</feature>
<evidence type="ECO:0000259" key="2">
    <source>
        <dbReference type="PROSITE" id="PS50883"/>
    </source>
</evidence>
<feature type="domain" description="EAL" evidence="2">
    <location>
        <begin position="498"/>
        <end position="760"/>
    </location>
</feature>
<protein>
    <submittedName>
        <fullName evidence="4">EAL domain-containing protein</fullName>
    </submittedName>
</protein>
<evidence type="ECO:0000313" key="5">
    <source>
        <dbReference type="Proteomes" id="UP001058003"/>
    </source>
</evidence>
<feature type="transmembrane region" description="Helical" evidence="1">
    <location>
        <begin position="107"/>
        <end position="127"/>
    </location>
</feature>
<dbReference type="SUPFAM" id="SSF141868">
    <property type="entry name" value="EAL domain-like"/>
    <property type="match status" value="1"/>
</dbReference>
<dbReference type="InterPro" id="IPR001633">
    <property type="entry name" value="EAL_dom"/>
</dbReference>
<dbReference type="EMBL" id="CP073767">
    <property type="protein sequence ID" value="UWZ51432.1"/>
    <property type="molecule type" value="Genomic_DNA"/>
</dbReference>
<dbReference type="SUPFAM" id="SSF55073">
    <property type="entry name" value="Nucleotide cyclase"/>
    <property type="match status" value="1"/>
</dbReference>
<dbReference type="InterPro" id="IPR043128">
    <property type="entry name" value="Rev_trsase/Diguanyl_cyclase"/>
</dbReference>
<dbReference type="InterPro" id="IPR052155">
    <property type="entry name" value="Biofilm_reg_signaling"/>
</dbReference>
<feature type="transmembrane region" description="Helical" evidence="1">
    <location>
        <begin position="75"/>
        <end position="95"/>
    </location>
</feature>
<gene>
    <name evidence="4" type="ORF">Daura_32370</name>
</gene>
<dbReference type="Pfam" id="PF00563">
    <property type="entry name" value="EAL"/>
    <property type="match status" value="1"/>
</dbReference>
<dbReference type="Gene3D" id="3.30.70.270">
    <property type="match status" value="1"/>
</dbReference>
<evidence type="ECO:0000256" key="1">
    <source>
        <dbReference type="SAM" id="Phobius"/>
    </source>
</evidence>
<dbReference type="NCBIfam" id="TIGR00254">
    <property type="entry name" value="GGDEF"/>
    <property type="match status" value="1"/>
</dbReference>
<dbReference type="CDD" id="cd01949">
    <property type="entry name" value="GGDEF"/>
    <property type="match status" value="1"/>
</dbReference>
<feature type="transmembrane region" description="Helical" evidence="1">
    <location>
        <begin position="12"/>
        <end position="31"/>
    </location>
</feature>
<dbReference type="InterPro" id="IPR035919">
    <property type="entry name" value="EAL_sf"/>
</dbReference>
<name>A0A9Q9MIZ7_9ACTN</name>
<dbReference type="Proteomes" id="UP001058003">
    <property type="component" value="Chromosome"/>
</dbReference>
<dbReference type="InterPro" id="IPR029787">
    <property type="entry name" value="Nucleotide_cyclase"/>
</dbReference>
<reference evidence="4" key="1">
    <citation type="submission" date="2021-04" db="EMBL/GenBank/DDBJ databases">
        <title>Dactylosporangium aurantiacum NRRL B-8018 full assembly.</title>
        <authorList>
            <person name="Hartkoorn R.C."/>
            <person name="Beaudoing E."/>
            <person name="Hot D."/>
        </authorList>
    </citation>
    <scope>NUCLEOTIDE SEQUENCE</scope>
    <source>
        <strain evidence="4">NRRL B-8018</strain>
    </source>
</reference>
<feature type="transmembrane region" description="Helical" evidence="1">
    <location>
        <begin position="172"/>
        <end position="194"/>
    </location>
</feature>
<dbReference type="PANTHER" id="PTHR44757:SF2">
    <property type="entry name" value="BIOFILM ARCHITECTURE MAINTENANCE PROTEIN MBAA"/>
    <property type="match status" value="1"/>
</dbReference>
<feature type="transmembrane region" description="Helical" evidence="1">
    <location>
        <begin position="233"/>
        <end position="251"/>
    </location>
</feature>
<feature type="transmembrane region" description="Helical" evidence="1">
    <location>
        <begin position="271"/>
        <end position="289"/>
    </location>
</feature>
<keyword evidence="1" id="KW-0812">Transmembrane</keyword>
<keyword evidence="5" id="KW-1185">Reference proteome</keyword>
<keyword evidence="1" id="KW-0472">Membrane</keyword>
<keyword evidence="1" id="KW-1133">Transmembrane helix</keyword>
<dbReference type="Pfam" id="PF00990">
    <property type="entry name" value="GGDEF"/>
    <property type="match status" value="1"/>
</dbReference>
<dbReference type="KEGG" id="daur:Daura_32370"/>
<dbReference type="AlphaFoldDB" id="A0A9Q9MIZ7"/>
<dbReference type="Gene3D" id="3.20.20.450">
    <property type="entry name" value="EAL domain"/>
    <property type="match status" value="1"/>
</dbReference>
<dbReference type="PANTHER" id="PTHR44757">
    <property type="entry name" value="DIGUANYLATE CYCLASE DGCP"/>
    <property type="match status" value="1"/>
</dbReference>
<dbReference type="SMART" id="SM00267">
    <property type="entry name" value="GGDEF"/>
    <property type="match status" value="1"/>
</dbReference>
<organism evidence="4 5">
    <name type="scientific">Dactylosporangium aurantiacum</name>
    <dbReference type="NCBI Taxonomy" id="35754"/>
    <lineage>
        <taxon>Bacteria</taxon>
        <taxon>Bacillati</taxon>
        <taxon>Actinomycetota</taxon>
        <taxon>Actinomycetes</taxon>
        <taxon>Micromonosporales</taxon>
        <taxon>Micromonosporaceae</taxon>
        <taxon>Dactylosporangium</taxon>
    </lineage>
</organism>
<dbReference type="PROSITE" id="PS50883">
    <property type="entry name" value="EAL"/>
    <property type="match status" value="1"/>
</dbReference>
<evidence type="ECO:0000313" key="4">
    <source>
        <dbReference type="EMBL" id="UWZ51432.1"/>
    </source>
</evidence>
<proteinExistence type="predicted"/>
<dbReference type="PROSITE" id="PS50887">
    <property type="entry name" value="GGDEF"/>
    <property type="match status" value="1"/>
</dbReference>
<dbReference type="SMART" id="SM00052">
    <property type="entry name" value="EAL"/>
    <property type="match status" value="1"/>
</dbReference>
<evidence type="ECO:0000259" key="3">
    <source>
        <dbReference type="PROSITE" id="PS50887"/>
    </source>
</evidence>
<sequence>MVDVVTVDHRAPLRHVVATFGIPVAGGLWYAGWLATGVGPFAVAYLAFPLGCAVAAAAVLDLLRRAPLTGPARRFWRLMLVTYGCVGGGYAGLAVQGFRDTSVVPPMPMAVAVTAGVGFLAAMWAMARAPLGIAGVGERWRQWLDRAIAFLGCGTILFHFGLAPMIAASDLWSTQTVVLLGMSFALAVGGITKVTYIRGGPIDRSALRLIGFSGLVGAAVALLLVLGGDPGTVPAQAVVMPVAPALGALAVRRQWRPAAVRPARAGTWLPYLAVAAVDVPLIAVIPGVLTPADQLVIVASVLVTGLVTVRQFVAFRENARLLAEKRLTQRRLEHDATHDGLTGLANRALFRQRLAARLADGDATVLLVDLDDFKTINDSLGHEVGDHLLIAVADVLRAQSGADGLPVRLGGDEFAVLVTGATTLGETVAQRILDAFAGPLSEHRLLAHASIGIATAPAGTPLDRLLRDADVAMYAAKQRGKANWVRYHDGMARPVASHAQLGGELRRALDAGEFTVHYQPIVALRTGRIVGVEALARWEHPTRGMIPPAEFIPAAESTGLIVPLGRWVLREACRQMARWLAEFGPDALQKVGPNVSVRQLHDPDFVADVRAALADSGLPADRLVLELTESAVLRGQQVSRALYQLHELGVRLALDDFGTGESSLSLLRSFPAAIIKLDKSFVDGIELDPPGLPEADAGQAVARAVVQLALALGLDTIAEGIENQAQADRLVELGYSVGQGYHLARPMPAEGMTRLLAAQRHLTSSV</sequence>
<accession>A0A9Q9MIZ7</accession>
<feature type="transmembrane region" description="Helical" evidence="1">
    <location>
        <begin position="206"/>
        <end position="227"/>
    </location>
</feature>
<dbReference type="OrthoDB" id="3307592at2"/>
<feature type="domain" description="GGDEF" evidence="3">
    <location>
        <begin position="361"/>
        <end position="489"/>
    </location>
</feature>
<feature type="transmembrane region" description="Helical" evidence="1">
    <location>
        <begin position="147"/>
        <end position="166"/>
    </location>
</feature>